<comment type="caution">
    <text evidence="8">The sequence shown here is derived from an EMBL/GenBank/DDBJ whole genome shotgun (WGS) entry which is preliminary data.</text>
</comment>
<dbReference type="EMBL" id="VJMJ01000241">
    <property type="protein sequence ID" value="KAF0725482.1"/>
    <property type="molecule type" value="Genomic_DNA"/>
</dbReference>
<evidence type="ECO:0000256" key="2">
    <source>
        <dbReference type="ARBA" id="ARBA00023026"/>
    </source>
</evidence>
<accession>A0A6G0WDS8</accession>
<dbReference type="PROSITE" id="PS50240">
    <property type="entry name" value="TRYPSIN_DOM"/>
    <property type="match status" value="1"/>
</dbReference>
<dbReference type="InterPro" id="IPR050430">
    <property type="entry name" value="Peptidase_S1"/>
</dbReference>
<feature type="region of interest" description="Disordered" evidence="5">
    <location>
        <begin position="239"/>
        <end position="259"/>
    </location>
</feature>
<dbReference type="InterPro" id="IPR043504">
    <property type="entry name" value="Peptidase_S1_PA_chymotrypsin"/>
</dbReference>
<keyword evidence="4" id="KW-0325">Glycoprotein</keyword>
<dbReference type="PANTHER" id="PTHR24276">
    <property type="entry name" value="POLYSERASE-RELATED"/>
    <property type="match status" value="1"/>
</dbReference>
<proteinExistence type="predicted"/>
<dbReference type="InterPro" id="IPR001254">
    <property type="entry name" value="Trypsin_dom"/>
</dbReference>
<evidence type="ECO:0000313" key="8">
    <source>
        <dbReference type="EMBL" id="KAF0725482.1"/>
    </source>
</evidence>
<dbReference type="GO" id="GO:0004252">
    <property type="term" value="F:serine-type endopeptidase activity"/>
    <property type="evidence" value="ECO:0007669"/>
    <property type="project" value="InterPro"/>
</dbReference>
<evidence type="ECO:0000256" key="3">
    <source>
        <dbReference type="ARBA" id="ARBA00023157"/>
    </source>
</evidence>
<feature type="domain" description="Peptidase S1" evidence="7">
    <location>
        <begin position="29"/>
        <end position="234"/>
    </location>
</feature>
<evidence type="ECO:0000259" key="7">
    <source>
        <dbReference type="PROSITE" id="PS50240"/>
    </source>
</evidence>
<dbReference type="Pfam" id="PF00089">
    <property type="entry name" value="Trypsin"/>
    <property type="match status" value="1"/>
</dbReference>
<dbReference type="SMART" id="SM00020">
    <property type="entry name" value="Tryp_SPc"/>
    <property type="match status" value="1"/>
</dbReference>
<evidence type="ECO:0000313" key="9">
    <source>
        <dbReference type="Proteomes" id="UP000481153"/>
    </source>
</evidence>
<evidence type="ECO:0000256" key="1">
    <source>
        <dbReference type="ARBA" id="ARBA00022729"/>
    </source>
</evidence>
<evidence type="ECO:0000256" key="4">
    <source>
        <dbReference type="ARBA" id="ARBA00023180"/>
    </source>
</evidence>
<gene>
    <name evidence="8" type="ORF">Ae201684_016045</name>
</gene>
<dbReference type="Gene3D" id="2.40.10.10">
    <property type="entry name" value="Trypsin-like serine proteases"/>
    <property type="match status" value="1"/>
</dbReference>
<dbReference type="SUPFAM" id="SSF50494">
    <property type="entry name" value="Trypsin-like serine proteases"/>
    <property type="match status" value="1"/>
</dbReference>
<reference evidence="8 9" key="1">
    <citation type="submission" date="2019-07" db="EMBL/GenBank/DDBJ databases">
        <title>Genomics analysis of Aphanomyces spp. identifies a new class of oomycete effector associated with host adaptation.</title>
        <authorList>
            <person name="Gaulin E."/>
        </authorList>
    </citation>
    <scope>NUCLEOTIDE SEQUENCE [LARGE SCALE GENOMIC DNA]</scope>
    <source>
        <strain evidence="8 9">ATCC 201684</strain>
    </source>
</reference>
<dbReference type="InterPro" id="IPR009003">
    <property type="entry name" value="Peptidase_S1_PA"/>
</dbReference>
<dbReference type="GO" id="GO:0006508">
    <property type="term" value="P:proteolysis"/>
    <property type="evidence" value="ECO:0007669"/>
    <property type="project" value="InterPro"/>
</dbReference>
<name>A0A6G0WDS8_9STRA</name>
<evidence type="ECO:0000256" key="5">
    <source>
        <dbReference type="SAM" id="MobiDB-lite"/>
    </source>
</evidence>
<dbReference type="AlphaFoldDB" id="A0A6G0WDS8"/>
<dbReference type="VEuPathDB" id="FungiDB:AeMF1_015227"/>
<dbReference type="PANTHER" id="PTHR24276:SF98">
    <property type="entry name" value="FI18310P1-RELATED"/>
    <property type="match status" value="1"/>
</dbReference>
<evidence type="ECO:0000256" key="6">
    <source>
        <dbReference type="SAM" id="SignalP"/>
    </source>
</evidence>
<sequence>MFALVLSLTALAVVQAAQMEELDVVIPSPPIVSLYRFKNGPNDCTGVLITPEYVLTAAGCVNNTKWAVIRSNDTVEHVEINSGRAHREVATTDVSTKYGLGVLHLRNTSKQTPAKLNFTTLIAGLEVWRKGFSHAYSLDDSSPPRISESSGHVIQSETCNDVSGSPNAAAIDSLVCISGPRPCNGDTGGPVTTVQDGQHVVVALTIWTNLACTSSISGYARLSTAREFIEPYLVPPLKDPQLTPMPSQAKCPMPRPSLT</sequence>
<keyword evidence="2" id="KW-0843">Virulence</keyword>
<dbReference type="Proteomes" id="UP000481153">
    <property type="component" value="Unassembled WGS sequence"/>
</dbReference>
<keyword evidence="3" id="KW-1015">Disulfide bond</keyword>
<feature type="chain" id="PRO_5026198064" description="Peptidase S1 domain-containing protein" evidence="6">
    <location>
        <begin position="17"/>
        <end position="259"/>
    </location>
</feature>
<organism evidence="8 9">
    <name type="scientific">Aphanomyces euteiches</name>
    <dbReference type="NCBI Taxonomy" id="100861"/>
    <lineage>
        <taxon>Eukaryota</taxon>
        <taxon>Sar</taxon>
        <taxon>Stramenopiles</taxon>
        <taxon>Oomycota</taxon>
        <taxon>Saprolegniomycetes</taxon>
        <taxon>Saprolegniales</taxon>
        <taxon>Verrucalvaceae</taxon>
        <taxon>Aphanomyces</taxon>
    </lineage>
</organism>
<keyword evidence="9" id="KW-1185">Reference proteome</keyword>
<keyword evidence="1 6" id="KW-0732">Signal</keyword>
<protein>
    <recommendedName>
        <fullName evidence="7">Peptidase S1 domain-containing protein</fullName>
    </recommendedName>
</protein>
<feature type="signal peptide" evidence="6">
    <location>
        <begin position="1"/>
        <end position="16"/>
    </location>
</feature>